<feature type="transmembrane region" description="Helical" evidence="2">
    <location>
        <begin position="12"/>
        <end position="35"/>
    </location>
</feature>
<evidence type="ECO:0000256" key="2">
    <source>
        <dbReference type="SAM" id="Phobius"/>
    </source>
</evidence>
<dbReference type="AlphaFoldDB" id="A0A182JHE4"/>
<evidence type="ECO:0000313" key="3">
    <source>
        <dbReference type="EnsemblMetazoa" id="AATE018149-PA.1"/>
    </source>
</evidence>
<dbReference type="EnsemblMetazoa" id="AATE018149-RA">
    <property type="protein sequence ID" value="AATE018149-PA.1"/>
    <property type="gene ID" value="AATE018149"/>
</dbReference>
<accession>A0A182JHE4</accession>
<name>A0A182JHE4_ANOAO</name>
<proteinExistence type="predicted"/>
<protein>
    <submittedName>
        <fullName evidence="3">Uncharacterized protein</fullName>
    </submittedName>
</protein>
<feature type="region of interest" description="Disordered" evidence="1">
    <location>
        <begin position="145"/>
        <end position="165"/>
    </location>
</feature>
<sequence>MPSVSVDRRLLVKLLLALNVASLQWLVVLMAPFYFPADGYQVDRYYYNVPTQSDSWAQPSQNGYYYSHPSNTIAPISAQSENVDNYNGRFNYYGVPRYEDYRKRQDNRYIWNDPYIRRQWKNYFQGYYYPSASASSWNGRRDGSTYYRRRQDSPDTTTAATTTASLRPSVPRKKKLFVPNVWG</sequence>
<organism evidence="3">
    <name type="scientific">Anopheles atroparvus</name>
    <name type="common">European mosquito</name>
    <dbReference type="NCBI Taxonomy" id="41427"/>
    <lineage>
        <taxon>Eukaryota</taxon>
        <taxon>Metazoa</taxon>
        <taxon>Ecdysozoa</taxon>
        <taxon>Arthropoda</taxon>
        <taxon>Hexapoda</taxon>
        <taxon>Insecta</taxon>
        <taxon>Pterygota</taxon>
        <taxon>Neoptera</taxon>
        <taxon>Endopterygota</taxon>
        <taxon>Diptera</taxon>
        <taxon>Nematocera</taxon>
        <taxon>Culicoidea</taxon>
        <taxon>Culicidae</taxon>
        <taxon>Anophelinae</taxon>
        <taxon>Anopheles</taxon>
    </lineage>
</organism>
<keyword evidence="2" id="KW-0812">Transmembrane</keyword>
<keyword evidence="2" id="KW-0472">Membrane</keyword>
<evidence type="ECO:0000256" key="1">
    <source>
        <dbReference type="SAM" id="MobiDB-lite"/>
    </source>
</evidence>
<dbReference type="VEuPathDB" id="VectorBase:AATE018149"/>
<reference evidence="3" key="1">
    <citation type="submission" date="2022-08" db="UniProtKB">
        <authorList>
            <consortium name="EnsemblMetazoa"/>
        </authorList>
    </citation>
    <scope>IDENTIFICATION</scope>
    <source>
        <strain evidence="3">EBRO</strain>
    </source>
</reference>
<keyword evidence="2" id="KW-1133">Transmembrane helix</keyword>